<dbReference type="EMBL" id="SWDV01000012">
    <property type="protein sequence ID" value="TLX77844.1"/>
    <property type="molecule type" value="Genomic_DNA"/>
</dbReference>
<comment type="caution">
    <text evidence="1">The sequence shown here is derived from an EMBL/GenBank/DDBJ whole genome shotgun (WGS) entry which is preliminary data.</text>
</comment>
<evidence type="ECO:0008006" key="3">
    <source>
        <dbReference type="Google" id="ProtNLM"/>
    </source>
</evidence>
<protein>
    <recommendedName>
        <fullName evidence="3">Lipoprotein</fullName>
    </recommendedName>
</protein>
<dbReference type="RefSeq" id="WP_138522406.1">
    <property type="nucleotide sequence ID" value="NZ_JAOCBK010000023.1"/>
</dbReference>
<dbReference type="Proteomes" id="UP000306635">
    <property type="component" value="Unassembled WGS sequence"/>
</dbReference>
<dbReference type="PROSITE" id="PS51257">
    <property type="entry name" value="PROKAR_LIPOPROTEIN"/>
    <property type="match status" value="1"/>
</dbReference>
<sequence length="107" mass="11567">MKRLPISLPVLAAVAVLSGCMSNEEFLASNQQAAIKATESRAKFEMNCEAVTSSVLSSKVTSVRRAMERTEYTIGVRGCNKQVTYITYCLNPETCNAIADTARMGAP</sequence>
<reference evidence="1 2" key="1">
    <citation type="submission" date="2019-04" db="EMBL/GenBank/DDBJ databases">
        <authorList>
            <person name="Li M."/>
        </authorList>
    </citation>
    <scope>NUCLEOTIDE SEQUENCE [LARGE SCALE GENOMIC DNA]</scope>
    <source>
        <strain evidence="1 2">LAM1902</strain>
    </source>
</reference>
<gene>
    <name evidence="1" type="ORF">FAS41_11840</name>
</gene>
<accession>A0A5R9R527</accession>
<dbReference type="OrthoDB" id="6901574at2"/>
<keyword evidence="2" id="KW-1185">Reference proteome</keyword>
<dbReference type="AlphaFoldDB" id="A0A5R9R527"/>
<evidence type="ECO:0000313" key="1">
    <source>
        <dbReference type="EMBL" id="TLX77844.1"/>
    </source>
</evidence>
<organism evidence="1 2">
    <name type="scientific">Pseudomonas nicosulfuronedens</name>
    <dbReference type="NCBI Taxonomy" id="2571105"/>
    <lineage>
        <taxon>Bacteria</taxon>
        <taxon>Pseudomonadati</taxon>
        <taxon>Pseudomonadota</taxon>
        <taxon>Gammaproteobacteria</taxon>
        <taxon>Pseudomonadales</taxon>
        <taxon>Pseudomonadaceae</taxon>
        <taxon>Pseudomonas</taxon>
    </lineage>
</organism>
<proteinExistence type="predicted"/>
<evidence type="ECO:0000313" key="2">
    <source>
        <dbReference type="Proteomes" id="UP000306635"/>
    </source>
</evidence>
<name>A0A5R9R527_9PSED</name>